<dbReference type="RefSeq" id="WP_344244182.1">
    <property type="nucleotide sequence ID" value="NZ_BAAAHH010000029.1"/>
</dbReference>
<dbReference type="Proteomes" id="UP001500665">
    <property type="component" value="Unassembled WGS sequence"/>
</dbReference>
<evidence type="ECO:0000313" key="1">
    <source>
        <dbReference type="EMBL" id="GAA0963030.1"/>
    </source>
</evidence>
<sequence>MAGEIQLISDDDGLAVIGDPTTVEKFLASEGLWSSSKDLGQRLRSVLGAGAVMAQAGSEIAAGSGRWLKLTEESAQRVLEYGLRTSATTGLSTGVLKGDWGQIGGFVEFVRGPGTMLLNPETLSGVAGIMQQAAKQQSMAEITAYLARIDRKIDDVLRVQRDQVLARLDGADFMIEDAMTVREHQVGRVDEVTWSTVQDTPGKIGDTQSYALRQLDDLAKKVERKSKIGDLAKAAREIESEVRVWLFVLARCFSLQDAFDVLRLDRVLDTSPADLDGHRLGLRAARQKRLDAISQATEQLTARMDAAAHRANTRLLWHPTASPAVMNARNDVATGVHDLHGLLGIGSGRGSWKTRRWVDAAAEARDKVLETGAEVGGTAIQLGNETFDRARSVTAKLSSRIAERAVRRRADDEETDAKR</sequence>
<dbReference type="EMBL" id="BAAAHH010000029">
    <property type="protein sequence ID" value="GAA0963030.1"/>
    <property type="molecule type" value="Genomic_DNA"/>
</dbReference>
<accession>A0ABP4C941</accession>
<proteinExistence type="predicted"/>
<protein>
    <submittedName>
        <fullName evidence="1">Uncharacterized protein</fullName>
    </submittedName>
</protein>
<reference evidence="2" key="1">
    <citation type="journal article" date="2019" name="Int. J. Syst. Evol. Microbiol.">
        <title>The Global Catalogue of Microorganisms (GCM) 10K type strain sequencing project: providing services to taxonomists for standard genome sequencing and annotation.</title>
        <authorList>
            <consortium name="The Broad Institute Genomics Platform"/>
            <consortium name="The Broad Institute Genome Sequencing Center for Infectious Disease"/>
            <person name="Wu L."/>
            <person name="Ma J."/>
        </authorList>
    </citation>
    <scope>NUCLEOTIDE SEQUENCE [LARGE SCALE GENOMIC DNA]</scope>
    <source>
        <strain evidence="2">JCM 10696</strain>
    </source>
</reference>
<evidence type="ECO:0000313" key="2">
    <source>
        <dbReference type="Proteomes" id="UP001500665"/>
    </source>
</evidence>
<organism evidence="1 2">
    <name type="scientific">Actinocorallia libanotica</name>
    <dbReference type="NCBI Taxonomy" id="46162"/>
    <lineage>
        <taxon>Bacteria</taxon>
        <taxon>Bacillati</taxon>
        <taxon>Actinomycetota</taxon>
        <taxon>Actinomycetes</taxon>
        <taxon>Streptosporangiales</taxon>
        <taxon>Thermomonosporaceae</taxon>
        <taxon>Actinocorallia</taxon>
    </lineage>
</organism>
<keyword evidence="2" id="KW-1185">Reference proteome</keyword>
<name>A0ABP4C941_9ACTN</name>
<comment type="caution">
    <text evidence="1">The sequence shown here is derived from an EMBL/GenBank/DDBJ whole genome shotgun (WGS) entry which is preliminary data.</text>
</comment>
<gene>
    <name evidence="1" type="ORF">GCM10009550_57970</name>
</gene>